<protein>
    <recommendedName>
        <fullName evidence="3">Arsenate reductase</fullName>
    </recommendedName>
</protein>
<evidence type="ECO:0000313" key="1">
    <source>
        <dbReference type="EMBL" id="BCJ47530.1"/>
    </source>
</evidence>
<dbReference type="EMBL" id="AP023356">
    <property type="protein sequence ID" value="BCJ47530.1"/>
    <property type="molecule type" value="Genomic_DNA"/>
</dbReference>
<keyword evidence="2" id="KW-1185">Reference proteome</keyword>
<accession>A0ABM7M7E4</accession>
<evidence type="ECO:0000313" key="2">
    <source>
        <dbReference type="Proteomes" id="UP000676967"/>
    </source>
</evidence>
<dbReference type="RefSeq" id="WP_189329934.1">
    <property type="nucleotide sequence ID" value="NZ_AP023356.1"/>
</dbReference>
<evidence type="ECO:0008006" key="3">
    <source>
        <dbReference type="Google" id="ProtNLM"/>
    </source>
</evidence>
<dbReference type="Proteomes" id="UP000676967">
    <property type="component" value="Chromosome"/>
</dbReference>
<sequence>MNTFEACTLPTAEQPLRLAEFDDLFATALRGQRRLSPTTLRWDLDPAGEATARDLTARESACCSFFTFSFGTPGALLRLEVAVPEARVDVLDALERRATGRMPS</sequence>
<organism evidence="1 2">
    <name type="scientific">Actinoplanes ianthinogenes</name>
    <dbReference type="NCBI Taxonomy" id="122358"/>
    <lineage>
        <taxon>Bacteria</taxon>
        <taxon>Bacillati</taxon>
        <taxon>Actinomycetota</taxon>
        <taxon>Actinomycetes</taxon>
        <taxon>Micromonosporales</taxon>
        <taxon>Micromonosporaceae</taxon>
        <taxon>Actinoplanes</taxon>
    </lineage>
</organism>
<name>A0ABM7M7E4_9ACTN</name>
<gene>
    <name evidence="1" type="ORF">Aiant_81870</name>
</gene>
<proteinExistence type="predicted"/>
<reference evidence="1 2" key="1">
    <citation type="submission" date="2020-08" db="EMBL/GenBank/DDBJ databases">
        <title>Whole genome shotgun sequence of Actinoplanes ianthinogenes NBRC 13996.</title>
        <authorList>
            <person name="Komaki H."/>
            <person name="Tamura T."/>
        </authorList>
    </citation>
    <scope>NUCLEOTIDE SEQUENCE [LARGE SCALE GENOMIC DNA]</scope>
    <source>
        <strain evidence="1 2">NBRC 13996</strain>
    </source>
</reference>